<dbReference type="InterPro" id="IPR029051">
    <property type="entry name" value="DUF4352"/>
</dbReference>
<feature type="chain" id="PRO_5037163200" evidence="2">
    <location>
        <begin position="25"/>
        <end position="256"/>
    </location>
</feature>
<evidence type="ECO:0000256" key="1">
    <source>
        <dbReference type="ARBA" id="ARBA00022729"/>
    </source>
</evidence>
<dbReference type="AlphaFoldDB" id="A0A927GYV7"/>
<evidence type="ECO:0000313" key="6">
    <source>
        <dbReference type="Proteomes" id="UP000639396"/>
    </source>
</evidence>
<organism evidence="5 6">
    <name type="scientific">Paenibacillus oceani</name>
    <dbReference type="NCBI Taxonomy" id="2772510"/>
    <lineage>
        <taxon>Bacteria</taxon>
        <taxon>Bacillati</taxon>
        <taxon>Bacillota</taxon>
        <taxon>Bacilli</taxon>
        <taxon>Bacillales</taxon>
        <taxon>Paenibacillaceae</taxon>
        <taxon>Paenibacillus</taxon>
    </lineage>
</organism>
<reference evidence="5" key="1">
    <citation type="submission" date="2020-09" db="EMBL/GenBank/DDBJ databases">
        <title>A novel bacterium of genus Paenibacillus, isolated from South China Sea.</title>
        <authorList>
            <person name="Huang H."/>
            <person name="Mo K."/>
            <person name="Hu Y."/>
        </authorList>
    </citation>
    <scope>NUCLEOTIDE SEQUENCE</scope>
    <source>
        <strain evidence="5">IB182363</strain>
    </source>
</reference>
<keyword evidence="6" id="KW-1185">Reference proteome</keyword>
<evidence type="ECO:0000259" key="4">
    <source>
        <dbReference type="Pfam" id="PF11611"/>
    </source>
</evidence>
<dbReference type="Pfam" id="PF07833">
    <property type="entry name" value="Cu_amine_oxidN1"/>
    <property type="match status" value="1"/>
</dbReference>
<evidence type="ECO:0000259" key="3">
    <source>
        <dbReference type="Pfam" id="PF07833"/>
    </source>
</evidence>
<dbReference type="EMBL" id="JACXJA010000006">
    <property type="protein sequence ID" value="MBD2861588.1"/>
    <property type="molecule type" value="Genomic_DNA"/>
</dbReference>
<dbReference type="Gene3D" id="2.60.40.1240">
    <property type="match status" value="1"/>
</dbReference>
<dbReference type="Proteomes" id="UP000639396">
    <property type="component" value="Unassembled WGS sequence"/>
</dbReference>
<evidence type="ECO:0000256" key="2">
    <source>
        <dbReference type="SAM" id="SignalP"/>
    </source>
</evidence>
<feature type="domain" description="DUF4352" evidence="4">
    <location>
        <begin position="155"/>
        <end position="239"/>
    </location>
</feature>
<evidence type="ECO:0000313" key="5">
    <source>
        <dbReference type="EMBL" id="MBD2861588.1"/>
    </source>
</evidence>
<dbReference type="SUPFAM" id="SSF55383">
    <property type="entry name" value="Copper amine oxidase, domain N"/>
    <property type="match status" value="1"/>
</dbReference>
<dbReference type="InterPro" id="IPR012854">
    <property type="entry name" value="Cu_amine_oxidase-like_N"/>
</dbReference>
<feature type="domain" description="Copper amine oxidase-like N-terminal" evidence="3">
    <location>
        <begin position="59"/>
        <end position="96"/>
    </location>
</feature>
<protein>
    <submittedName>
        <fullName evidence="5">DUF4352 domain-containing protein</fullName>
    </submittedName>
</protein>
<dbReference type="InterPro" id="IPR029050">
    <property type="entry name" value="Immunoprotect_excell_Ig-like"/>
</dbReference>
<proteinExistence type="predicted"/>
<name>A0A927GYV7_9BACL</name>
<dbReference type="Pfam" id="PF11611">
    <property type="entry name" value="DUF4352"/>
    <property type="match status" value="1"/>
</dbReference>
<dbReference type="InterPro" id="IPR036582">
    <property type="entry name" value="Mao_N_sf"/>
</dbReference>
<dbReference type="RefSeq" id="WP_190925726.1">
    <property type="nucleotide sequence ID" value="NZ_JACXJA010000006.1"/>
</dbReference>
<accession>A0A927GYV7</accession>
<gene>
    <name evidence="5" type="ORF">IDH45_06230</name>
</gene>
<comment type="caution">
    <text evidence="5">The sequence shown here is derived from an EMBL/GenBank/DDBJ whole genome shotgun (WGS) entry which is preliminary data.</text>
</comment>
<sequence length="256" mass="27208">MKKSLKVGLITAVAAVSMSIGAVADTALEEIKAYLNKGVSIELQGNVWTPKDEDGNVLHPITYNGSTYLPVRAVGEAVGLKVGWNAETQTVVLGEGQPAAPASGQSSRSNPAKIGTKVNVTADGFIDNYKAAISVDETLRGDDAWKKVSAANPFNSKPKDGYEYLLAKISVKMDSVGKEGAKVDISRVNFTLVSGEGKDYDTLIGVVIDPDIRTSLYEGASHTGWAVYQVKTDDLKPVITFGREYDGSGGAWFSTK</sequence>
<keyword evidence="1 2" id="KW-0732">Signal</keyword>
<feature type="signal peptide" evidence="2">
    <location>
        <begin position="1"/>
        <end position="24"/>
    </location>
</feature>